<dbReference type="Pfam" id="PF00688">
    <property type="entry name" value="TGFb_propeptide"/>
    <property type="match status" value="1"/>
</dbReference>
<dbReference type="PROSITE" id="PS51362">
    <property type="entry name" value="TGF_BETA_2"/>
    <property type="match status" value="2"/>
</dbReference>
<dbReference type="FunFam" id="2.10.90.10:FF:000001">
    <property type="entry name" value="Bone morphogenetic protein 4"/>
    <property type="match status" value="1"/>
</dbReference>
<dbReference type="InterPro" id="IPR015615">
    <property type="entry name" value="TGF-beta-rel"/>
</dbReference>
<keyword evidence="4" id="KW-0732">Signal</keyword>
<evidence type="ECO:0000256" key="2">
    <source>
        <dbReference type="ARBA" id="ARBA00006656"/>
    </source>
</evidence>
<evidence type="ECO:0000256" key="9">
    <source>
        <dbReference type="SAM" id="MobiDB-lite"/>
    </source>
</evidence>
<dbReference type="Gene3D" id="2.60.120.970">
    <property type="match status" value="1"/>
</dbReference>
<comment type="subcellular location">
    <subcellularLocation>
        <location evidence="1">Secreted</location>
    </subcellularLocation>
</comment>
<dbReference type="SUPFAM" id="SSF57501">
    <property type="entry name" value="Cystine-knot cytokines"/>
    <property type="match status" value="2"/>
</dbReference>
<keyword evidence="12" id="KW-1185">Reference proteome</keyword>
<feature type="region of interest" description="Disordered" evidence="9">
    <location>
        <begin position="780"/>
        <end position="801"/>
    </location>
</feature>
<dbReference type="OrthoDB" id="5987191at2759"/>
<dbReference type="Pfam" id="PF00019">
    <property type="entry name" value="TGF_beta"/>
    <property type="match status" value="2"/>
</dbReference>
<sequence length="904" mass="102447">MPSMPPTIFPDLLLQRFCGTVTTSSCLSGPQIPRGLVGNQTPMGGGSQSQQSPLYAIWGKIASEDFVEAVRKGADVPLAEEQRFFAHEGTKRDMVSINMFKVYEKYSKEPQSQREANTVRSFKAVPRVVHGKDVFQFNLSSIQESELVLRASFHFLHKRPRHHQRQWHLRKPRHPSSGPQHSPSPNILFRGSSPNSASSTPLGNITLAAFKKGSWQSGDVTTVLKHAKDVKELVVTVEFEVEFGAPPRQQKSPQSQERLSSANMPYILIYADDRAIDEPNSVALSLQRYGPFPVAEEASSSASSASRIRRDLHQQLQTNNIPKVQYNTLKNHELWQNTYFPVKGKAAVKPGRKQGQESSEGLGKPQVLSFDERTMKKARRRQWSEPRVCSRRYLRVDFADIGWSEWVLAPKSFDAYYCAGACGASFQPRHHPEHRPSGGDRPRCSRAVLRSRQDESPQRPLPGHQQEYGAEGLPRHVCGYLRLPAGKKVKFLPVECLKEDLISKCRGPDHSCSSSCICKPLNNDIQSEEADGLYAQMSEEDLLEEEDSRMENLLGTMKEGFLRKLNLSDVPQENSKIYPPQFMMELYNKYASDSSANPQYPFLLTNGTKSKHRLQFNVSIPNHEKITSAELQLFFYPDPRSKVNSPNFKATVKVYEVDYNDFTSTTQLLAGQEVPGLENTWETFDVTTAIQRWIKFGHHAIVFDVVVDRKDCEASKDGEEGAGCLNMSVSVGDNTSAALIVFSDDIGSRRRETKKELKEMILHEEESILHSGADWYNGNELPNEIPEAQHPRRRKRKAEREHCQRKSLKVNFRDIGWDSWIVAPPEYDAFECRGLCYHPLTGEMKPSKHALIQTLMNIRNPKKANMACCVPIKLDPITVMYQENGRLTIRYLYEEMKVAECGCR</sequence>
<evidence type="ECO:0000259" key="10">
    <source>
        <dbReference type="PROSITE" id="PS51362"/>
    </source>
</evidence>
<dbReference type="InterPro" id="IPR029034">
    <property type="entry name" value="Cystine-knot_cytokine"/>
</dbReference>
<dbReference type="AlphaFoldDB" id="A0A7J5YUI9"/>
<evidence type="ECO:0000313" key="12">
    <source>
        <dbReference type="Proteomes" id="UP000518266"/>
    </source>
</evidence>
<evidence type="ECO:0000256" key="1">
    <source>
        <dbReference type="ARBA" id="ARBA00004613"/>
    </source>
</evidence>
<keyword evidence="3" id="KW-0964">Secreted</keyword>
<comment type="similarity">
    <text evidence="2 8">Belongs to the TGF-beta family.</text>
</comment>
<dbReference type="GO" id="GO:0030509">
    <property type="term" value="P:BMP signaling pathway"/>
    <property type="evidence" value="ECO:0007669"/>
    <property type="project" value="TreeGrafter"/>
</dbReference>
<dbReference type="EMBL" id="JAAKFY010000008">
    <property type="protein sequence ID" value="KAF3853254.1"/>
    <property type="molecule type" value="Genomic_DNA"/>
</dbReference>
<accession>A0A7J5YUI9</accession>
<keyword evidence="5 8" id="KW-0339">Growth factor</keyword>
<gene>
    <name evidence="11" type="ORF">F7725_013942</name>
</gene>
<feature type="compositionally biased region" description="Low complexity" evidence="9">
    <location>
        <begin position="175"/>
        <end position="185"/>
    </location>
</feature>
<dbReference type="InterPro" id="IPR001839">
    <property type="entry name" value="TGF-b_C"/>
</dbReference>
<dbReference type="SMART" id="SM00204">
    <property type="entry name" value="TGFB"/>
    <property type="match status" value="2"/>
</dbReference>
<evidence type="ECO:0000256" key="7">
    <source>
        <dbReference type="ARBA" id="ARBA00023180"/>
    </source>
</evidence>
<protein>
    <recommendedName>
        <fullName evidence="10">TGF-beta family profile domain-containing protein</fullName>
    </recommendedName>
</protein>
<feature type="domain" description="TGF-beta family profile" evidence="10">
    <location>
        <begin position="793"/>
        <end position="904"/>
    </location>
</feature>
<evidence type="ECO:0000256" key="4">
    <source>
        <dbReference type="ARBA" id="ARBA00022729"/>
    </source>
</evidence>
<dbReference type="GO" id="GO:0005615">
    <property type="term" value="C:extracellular space"/>
    <property type="evidence" value="ECO:0007669"/>
    <property type="project" value="TreeGrafter"/>
</dbReference>
<dbReference type="PANTHER" id="PTHR11848:SF157">
    <property type="entry name" value="GROWTH_DIFFERENTIATION FACTOR 2"/>
    <property type="match status" value="1"/>
</dbReference>
<feature type="compositionally biased region" description="Basic residues" evidence="9">
    <location>
        <begin position="162"/>
        <end position="174"/>
    </location>
</feature>
<feature type="domain" description="TGF-beta family profile" evidence="10">
    <location>
        <begin position="378"/>
        <end position="444"/>
    </location>
</feature>
<keyword evidence="6" id="KW-1015">Disulfide bond</keyword>
<dbReference type="PROSITE" id="PS00250">
    <property type="entry name" value="TGF_BETA_1"/>
    <property type="match status" value="2"/>
</dbReference>
<evidence type="ECO:0000256" key="6">
    <source>
        <dbReference type="ARBA" id="ARBA00023157"/>
    </source>
</evidence>
<dbReference type="GO" id="GO:0008083">
    <property type="term" value="F:growth factor activity"/>
    <property type="evidence" value="ECO:0007669"/>
    <property type="project" value="UniProtKB-KW"/>
</dbReference>
<comment type="caution">
    <text evidence="11">The sequence shown here is derived from an EMBL/GenBank/DDBJ whole genome shotgun (WGS) entry which is preliminary data.</text>
</comment>
<dbReference type="PANTHER" id="PTHR11848">
    <property type="entry name" value="TGF-BETA FAMILY"/>
    <property type="match status" value="1"/>
</dbReference>
<dbReference type="Gene3D" id="2.10.90.10">
    <property type="entry name" value="Cystine-knot cytokines"/>
    <property type="match status" value="2"/>
</dbReference>
<dbReference type="GO" id="GO:0035239">
    <property type="term" value="P:tube morphogenesis"/>
    <property type="evidence" value="ECO:0007669"/>
    <property type="project" value="UniProtKB-ARBA"/>
</dbReference>
<keyword evidence="7" id="KW-0325">Glycoprotein</keyword>
<reference evidence="11 12" key="1">
    <citation type="submission" date="2020-03" db="EMBL/GenBank/DDBJ databases">
        <title>Dissostichus mawsoni Genome sequencing and assembly.</title>
        <authorList>
            <person name="Park H."/>
        </authorList>
    </citation>
    <scope>NUCLEOTIDE SEQUENCE [LARGE SCALE GENOMIC DNA]</scope>
    <source>
        <strain evidence="11">DM0001</strain>
        <tissue evidence="11">Muscle</tissue>
    </source>
</reference>
<organism evidence="11 12">
    <name type="scientific">Dissostichus mawsoni</name>
    <name type="common">Antarctic cod</name>
    <dbReference type="NCBI Taxonomy" id="36200"/>
    <lineage>
        <taxon>Eukaryota</taxon>
        <taxon>Metazoa</taxon>
        <taxon>Chordata</taxon>
        <taxon>Craniata</taxon>
        <taxon>Vertebrata</taxon>
        <taxon>Euteleostomi</taxon>
        <taxon>Actinopterygii</taxon>
        <taxon>Neopterygii</taxon>
        <taxon>Teleostei</taxon>
        <taxon>Neoteleostei</taxon>
        <taxon>Acanthomorphata</taxon>
        <taxon>Eupercaria</taxon>
        <taxon>Perciformes</taxon>
        <taxon>Notothenioidei</taxon>
        <taxon>Nototheniidae</taxon>
        <taxon>Dissostichus</taxon>
    </lineage>
</organism>
<evidence type="ECO:0000256" key="8">
    <source>
        <dbReference type="RuleBase" id="RU000354"/>
    </source>
</evidence>
<dbReference type="InterPro" id="IPR017948">
    <property type="entry name" value="TGFb_CS"/>
</dbReference>
<evidence type="ECO:0000313" key="11">
    <source>
        <dbReference type="EMBL" id="KAF3853254.1"/>
    </source>
</evidence>
<feature type="region of interest" description="Disordered" evidence="9">
    <location>
        <begin position="347"/>
        <end position="367"/>
    </location>
</feature>
<dbReference type="InterPro" id="IPR001111">
    <property type="entry name" value="TGF-b_propeptide"/>
</dbReference>
<dbReference type="PRINTS" id="PR00669">
    <property type="entry name" value="INHIBINA"/>
</dbReference>
<feature type="region of interest" description="Disordered" evidence="9">
    <location>
        <begin position="162"/>
        <end position="196"/>
    </location>
</feature>
<evidence type="ECO:0000256" key="3">
    <source>
        <dbReference type="ARBA" id="ARBA00022525"/>
    </source>
</evidence>
<dbReference type="GO" id="GO:0005125">
    <property type="term" value="F:cytokine activity"/>
    <property type="evidence" value="ECO:0007669"/>
    <property type="project" value="TreeGrafter"/>
</dbReference>
<dbReference type="Proteomes" id="UP000518266">
    <property type="component" value="Unassembled WGS sequence"/>
</dbReference>
<evidence type="ECO:0000256" key="5">
    <source>
        <dbReference type="ARBA" id="ARBA00023030"/>
    </source>
</evidence>
<proteinExistence type="inferred from homology"/>
<name>A0A7J5YUI9_DISMA</name>